<sequence>MMVTNLISNPRAHVTLKPGEYTPISTVGKTPGTPYWCTVWLDVSGGSVTVDNCPGTFSKSQRIGWSFTSAIANPMSLRYKVVSGSPTVKVWNMVMCELGEYQANKALIDSLYFFDGDTMPLA</sequence>
<dbReference type="AlphaFoldDB" id="A0A173ZUL9"/>
<reference evidence="1 2" key="1">
    <citation type="submission" date="2015-09" db="EMBL/GenBank/DDBJ databases">
        <authorList>
            <consortium name="Pathogen Informatics"/>
        </authorList>
    </citation>
    <scope>NUCLEOTIDE SEQUENCE [LARGE SCALE GENOMIC DNA]</scope>
    <source>
        <strain evidence="1 2">2789STDY5608824</strain>
    </source>
</reference>
<protein>
    <submittedName>
        <fullName evidence="1">Uncharacterized protein</fullName>
    </submittedName>
</protein>
<gene>
    <name evidence="1" type="ORF">ERS852382_01375</name>
</gene>
<accession>A0A173ZUL9</accession>
<name>A0A173ZUL9_BIFAD</name>
<proteinExistence type="predicted"/>
<evidence type="ECO:0000313" key="2">
    <source>
        <dbReference type="Proteomes" id="UP000095647"/>
    </source>
</evidence>
<dbReference type="Proteomes" id="UP000095647">
    <property type="component" value="Unassembled WGS sequence"/>
</dbReference>
<dbReference type="RefSeq" id="WP_055680470.1">
    <property type="nucleotide sequence ID" value="NZ_CYYI01000004.1"/>
</dbReference>
<dbReference type="EMBL" id="CYYI01000004">
    <property type="protein sequence ID" value="CUN79503.1"/>
    <property type="molecule type" value="Genomic_DNA"/>
</dbReference>
<organism evidence="1 2">
    <name type="scientific">Bifidobacterium adolescentis</name>
    <dbReference type="NCBI Taxonomy" id="1680"/>
    <lineage>
        <taxon>Bacteria</taxon>
        <taxon>Bacillati</taxon>
        <taxon>Actinomycetota</taxon>
        <taxon>Actinomycetes</taxon>
        <taxon>Bifidobacteriales</taxon>
        <taxon>Bifidobacteriaceae</taxon>
        <taxon>Bifidobacterium</taxon>
    </lineage>
</organism>
<evidence type="ECO:0000313" key="1">
    <source>
        <dbReference type="EMBL" id="CUN79503.1"/>
    </source>
</evidence>